<dbReference type="Proteomes" id="UP000306791">
    <property type="component" value="Unassembled WGS sequence"/>
</dbReference>
<keyword evidence="9" id="KW-1185">Reference proteome</keyword>
<dbReference type="InterPro" id="IPR045054">
    <property type="entry name" value="P4HA-like"/>
</dbReference>
<evidence type="ECO:0000259" key="7">
    <source>
        <dbReference type="PROSITE" id="PS51471"/>
    </source>
</evidence>
<sequence length="236" mass="27041">MDPMIVQFDNAVSADYCAQIIQRFQQSPDRSAGRTGSGVDVAKKESSDLYLSNYETWRQVCHDVNSVVYEALTGYCRRYPHMLTGAVSPSIRDESGSDVRTLTAVDIEGLDEPLLKQLVASFYRFDGINMQHYRKNSGGYHHWHSEHFPHPTDPEQKSLHRVLFWLLFLNDVEEGGETEFFYQNARIKPRAGRLLLSPCSFTHTHRGNVPVSEDKYILTSWVMYRPAHQLYGKPPG</sequence>
<keyword evidence="5" id="KW-0560">Oxidoreductase</keyword>
<comment type="caution">
    <text evidence="8">The sequence shown here is derived from an EMBL/GenBank/DDBJ whole genome shotgun (WGS) entry which is preliminary data.</text>
</comment>
<proteinExistence type="predicted"/>
<dbReference type="PANTHER" id="PTHR10869:SF246">
    <property type="entry name" value="TRANSMEMBRANE PROLYL 4-HYDROXYLASE"/>
    <property type="match status" value="1"/>
</dbReference>
<protein>
    <submittedName>
        <fullName evidence="8">2OG-Fe(II) oxygenase</fullName>
    </submittedName>
</protein>
<evidence type="ECO:0000256" key="5">
    <source>
        <dbReference type="ARBA" id="ARBA00023002"/>
    </source>
</evidence>
<evidence type="ECO:0000256" key="4">
    <source>
        <dbReference type="ARBA" id="ARBA00022964"/>
    </source>
</evidence>
<dbReference type="PANTHER" id="PTHR10869">
    <property type="entry name" value="PROLYL 4-HYDROXYLASE ALPHA SUBUNIT"/>
    <property type="match status" value="1"/>
</dbReference>
<dbReference type="Pfam" id="PF13640">
    <property type="entry name" value="2OG-FeII_Oxy_3"/>
    <property type="match status" value="1"/>
</dbReference>
<dbReference type="EMBL" id="VANI01000007">
    <property type="protein sequence ID" value="TLM78260.1"/>
    <property type="molecule type" value="Genomic_DNA"/>
</dbReference>
<evidence type="ECO:0000256" key="3">
    <source>
        <dbReference type="ARBA" id="ARBA00022896"/>
    </source>
</evidence>
<gene>
    <name evidence="8" type="ORF">FDY93_07505</name>
</gene>
<dbReference type="InterPro" id="IPR044862">
    <property type="entry name" value="Pro_4_hyd_alph_FE2OG_OXY"/>
</dbReference>
<dbReference type="Gene3D" id="2.60.120.620">
    <property type="entry name" value="q2cbj1_9rhob like domain"/>
    <property type="match status" value="1"/>
</dbReference>
<keyword evidence="3" id="KW-0847">Vitamin C</keyword>
<dbReference type="InterPro" id="IPR006620">
    <property type="entry name" value="Pro_4_hyd_alph"/>
</dbReference>
<comment type="cofactor">
    <cofactor evidence="1">
        <name>L-ascorbate</name>
        <dbReference type="ChEBI" id="CHEBI:38290"/>
    </cofactor>
</comment>
<keyword evidence="4" id="KW-0223">Dioxygenase</keyword>
<dbReference type="PROSITE" id="PS51471">
    <property type="entry name" value="FE2OG_OXY"/>
    <property type="match status" value="1"/>
</dbReference>
<evidence type="ECO:0000256" key="1">
    <source>
        <dbReference type="ARBA" id="ARBA00001961"/>
    </source>
</evidence>
<keyword evidence="6" id="KW-0408">Iron</keyword>
<reference evidence="8 9" key="1">
    <citation type="submission" date="2019-05" db="EMBL/GenBank/DDBJ databases">
        <title>Microbulbifer harenosus sp. nov., an alginate-degrading bacterium isolated from coastal sand.</title>
        <authorList>
            <person name="Huang H."/>
            <person name="Mo K."/>
            <person name="Bao S."/>
        </authorList>
    </citation>
    <scope>NUCLEOTIDE SEQUENCE [LARGE SCALE GENOMIC DNA]</scope>
    <source>
        <strain evidence="8 9">HB161719</strain>
    </source>
</reference>
<feature type="domain" description="Fe2OG dioxygenase" evidence="7">
    <location>
        <begin position="124"/>
        <end position="224"/>
    </location>
</feature>
<evidence type="ECO:0000256" key="6">
    <source>
        <dbReference type="ARBA" id="ARBA00023004"/>
    </source>
</evidence>
<dbReference type="SMART" id="SM00702">
    <property type="entry name" value="P4Hc"/>
    <property type="match status" value="1"/>
</dbReference>
<organism evidence="8 9">
    <name type="scientific">Microbulbifer harenosus</name>
    <dbReference type="NCBI Taxonomy" id="2576840"/>
    <lineage>
        <taxon>Bacteria</taxon>
        <taxon>Pseudomonadati</taxon>
        <taxon>Pseudomonadota</taxon>
        <taxon>Gammaproteobacteria</taxon>
        <taxon>Cellvibrionales</taxon>
        <taxon>Microbulbiferaceae</taxon>
        <taxon>Microbulbifer</taxon>
    </lineage>
</organism>
<dbReference type="RefSeq" id="WP_138235131.1">
    <property type="nucleotide sequence ID" value="NZ_CP185860.1"/>
</dbReference>
<dbReference type="InterPro" id="IPR005123">
    <property type="entry name" value="Oxoglu/Fe-dep_dioxygenase_dom"/>
</dbReference>
<evidence type="ECO:0000313" key="8">
    <source>
        <dbReference type="EMBL" id="TLM78260.1"/>
    </source>
</evidence>
<evidence type="ECO:0000256" key="2">
    <source>
        <dbReference type="ARBA" id="ARBA00022723"/>
    </source>
</evidence>
<name>A0ABY2UJC8_9GAMM</name>
<keyword evidence="2" id="KW-0479">Metal-binding</keyword>
<evidence type="ECO:0000313" key="9">
    <source>
        <dbReference type="Proteomes" id="UP000306791"/>
    </source>
</evidence>
<accession>A0ABY2UJC8</accession>